<dbReference type="GeneID" id="26242562"/>
<dbReference type="RefSeq" id="XP_065986783.1">
    <property type="nucleotide sequence ID" value="XM_066130605.1"/>
</dbReference>
<reference evidence="4 5" key="1">
    <citation type="submission" date="2020-07" db="EMBL/GenBank/DDBJ databases">
        <title>Telomere length de novo assembly of all 7 chromosomes of the fungus, Metarhizium brunneum, using a novel assembly pipeline.</title>
        <authorList>
            <person name="Saud z."/>
            <person name="Kortsinoglou A."/>
            <person name="Kouvelis V.N."/>
            <person name="Butt T.M."/>
        </authorList>
    </citation>
    <scope>NUCLEOTIDE SEQUENCE [LARGE SCALE GENOMIC DNA]</scope>
    <source>
        <strain evidence="4 5">4556</strain>
    </source>
</reference>
<dbReference type="GO" id="GO:0044550">
    <property type="term" value="P:secondary metabolite biosynthetic process"/>
    <property type="evidence" value="ECO:0007669"/>
    <property type="project" value="TreeGrafter"/>
</dbReference>
<dbReference type="EMBL" id="CP058934">
    <property type="protein sequence ID" value="QLI69350.1"/>
    <property type="molecule type" value="Genomic_DNA"/>
</dbReference>
<dbReference type="GO" id="GO:0006633">
    <property type="term" value="P:fatty acid biosynthetic process"/>
    <property type="evidence" value="ECO:0007669"/>
    <property type="project" value="TreeGrafter"/>
</dbReference>
<dbReference type="Gene3D" id="3.40.50.720">
    <property type="entry name" value="NAD(P)-binding Rossmann-like Domain"/>
    <property type="match status" value="1"/>
</dbReference>
<dbReference type="KEGG" id="mbrn:26242562"/>
<keyword evidence="5" id="KW-1185">Reference proteome</keyword>
<dbReference type="PANTHER" id="PTHR43775:SF37">
    <property type="entry name" value="SI:DKEY-61P9.11"/>
    <property type="match status" value="1"/>
</dbReference>
<evidence type="ECO:0000256" key="1">
    <source>
        <dbReference type="ARBA" id="ARBA00022450"/>
    </source>
</evidence>
<dbReference type="AlphaFoldDB" id="A0A7D5UXM9"/>
<dbReference type="InterPro" id="IPR050091">
    <property type="entry name" value="PKS_NRPS_Biosynth_Enz"/>
</dbReference>
<dbReference type="GO" id="GO:0004312">
    <property type="term" value="F:fatty acid synthase activity"/>
    <property type="evidence" value="ECO:0007669"/>
    <property type="project" value="TreeGrafter"/>
</dbReference>
<proteinExistence type="predicted"/>
<dbReference type="Proteomes" id="UP000510686">
    <property type="component" value="Chromosome 3"/>
</dbReference>
<dbReference type="PANTHER" id="PTHR43775">
    <property type="entry name" value="FATTY ACID SYNTHASE"/>
    <property type="match status" value="1"/>
</dbReference>
<evidence type="ECO:0000313" key="4">
    <source>
        <dbReference type="EMBL" id="QLI69350.1"/>
    </source>
</evidence>
<dbReference type="InterPro" id="IPR036291">
    <property type="entry name" value="NAD(P)-bd_dom_sf"/>
</dbReference>
<keyword evidence="1" id="KW-0596">Phosphopantetheine</keyword>
<organism evidence="4 5">
    <name type="scientific">Metarhizium brunneum</name>
    <dbReference type="NCBI Taxonomy" id="500148"/>
    <lineage>
        <taxon>Eukaryota</taxon>
        <taxon>Fungi</taxon>
        <taxon>Dikarya</taxon>
        <taxon>Ascomycota</taxon>
        <taxon>Pezizomycotina</taxon>
        <taxon>Sordariomycetes</taxon>
        <taxon>Hypocreomycetidae</taxon>
        <taxon>Hypocreales</taxon>
        <taxon>Clavicipitaceae</taxon>
        <taxon>Metarhizium</taxon>
    </lineage>
</organism>
<sequence length="273" mass="30157">MTYGEWRRALVPKTRGSRNLLAQLWPGDEPFFILPSSITGIIGNTAQSNYAAGKTFEDALSQHAHHHLGIRATGIDFGDLENYLHRYQHGWNVLQTILEELRLAPMAVMRGTAANGQPVPAQFVLGLGNKVVYKSGSTGFELDAMESLAYATKEESVDDTLKKATSFAEAAATLELSLRKQIAISIGVHSDQVDVQRPLPEFGGKYCYSLTAVKIRNRTLKEMRSEISVFELLSSTPMADLAVKIASRSELPSDARLETMVSVHFMFQVIVEK</sequence>
<evidence type="ECO:0000256" key="2">
    <source>
        <dbReference type="ARBA" id="ARBA00022553"/>
    </source>
</evidence>
<dbReference type="InterPro" id="IPR013968">
    <property type="entry name" value="PKS_KR"/>
</dbReference>
<gene>
    <name evidence="4" type="primary">alnA_1</name>
    <name evidence="4" type="ORF">G6M90_00g055550</name>
</gene>
<evidence type="ECO:0000313" key="5">
    <source>
        <dbReference type="Proteomes" id="UP000510686"/>
    </source>
</evidence>
<evidence type="ECO:0000259" key="3">
    <source>
        <dbReference type="Pfam" id="PF08659"/>
    </source>
</evidence>
<accession>A0A7D5UXM9</accession>
<dbReference type="SUPFAM" id="SSF51735">
    <property type="entry name" value="NAD(P)-binding Rossmann-fold domains"/>
    <property type="match status" value="1"/>
</dbReference>
<dbReference type="OrthoDB" id="5153882at2759"/>
<feature type="domain" description="Ketoreductase (KR)" evidence="3">
    <location>
        <begin position="1"/>
        <end position="79"/>
    </location>
</feature>
<protein>
    <submittedName>
        <fullName evidence="4">Highly reducing polyketide synthase alnA</fullName>
    </submittedName>
</protein>
<keyword evidence="2" id="KW-0597">Phosphoprotein</keyword>
<name>A0A7D5UXM9_9HYPO</name>
<dbReference type="Pfam" id="PF08659">
    <property type="entry name" value="KR"/>
    <property type="match status" value="1"/>
</dbReference>